<dbReference type="EMBL" id="JAUNZN010000010">
    <property type="protein sequence ID" value="KAK4814945.1"/>
    <property type="molecule type" value="Genomic_DNA"/>
</dbReference>
<gene>
    <name evidence="1" type="ORF">QYF61_006889</name>
</gene>
<evidence type="ECO:0000313" key="1">
    <source>
        <dbReference type="EMBL" id="KAK4814945.1"/>
    </source>
</evidence>
<comment type="caution">
    <text evidence="1">The sequence shown here is derived from an EMBL/GenBank/DDBJ whole genome shotgun (WGS) entry which is preliminary data.</text>
</comment>
<accession>A0AAN7NG47</accession>
<dbReference type="PANTHER" id="PTHR33332">
    <property type="entry name" value="REVERSE TRANSCRIPTASE DOMAIN-CONTAINING PROTEIN"/>
    <property type="match status" value="1"/>
</dbReference>
<organism evidence="1 2">
    <name type="scientific">Mycteria americana</name>
    <name type="common">Wood stork</name>
    <dbReference type="NCBI Taxonomy" id="33587"/>
    <lineage>
        <taxon>Eukaryota</taxon>
        <taxon>Metazoa</taxon>
        <taxon>Chordata</taxon>
        <taxon>Craniata</taxon>
        <taxon>Vertebrata</taxon>
        <taxon>Euteleostomi</taxon>
        <taxon>Archelosauria</taxon>
        <taxon>Archosauria</taxon>
        <taxon>Dinosauria</taxon>
        <taxon>Saurischia</taxon>
        <taxon>Theropoda</taxon>
        <taxon>Coelurosauria</taxon>
        <taxon>Aves</taxon>
        <taxon>Neognathae</taxon>
        <taxon>Neoaves</taxon>
        <taxon>Aequornithes</taxon>
        <taxon>Ciconiiformes</taxon>
        <taxon>Ciconiidae</taxon>
        <taxon>Mycteria</taxon>
    </lineage>
</organism>
<name>A0AAN7NG47_MYCAM</name>
<evidence type="ECO:0008006" key="3">
    <source>
        <dbReference type="Google" id="ProtNLM"/>
    </source>
</evidence>
<sequence length="106" mass="11833">MPGGRAAIQRDLDRLEKWANRSLVQFSKENWKVVVQRKDLGVLVDTKLNMSQRCALMAKKASGILGYIRQSIASSGGGTKLLKSEFGNRFSQKVVLVLIEISARRN</sequence>
<reference evidence="1 2" key="1">
    <citation type="journal article" date="2023" name="J. Hered.">
        <title>Chromosome-level genome of the wood stork (Mycteria americana) provides insight into avian chromosome evolution.</title>
        <authorList>
            <person name="Flamio R. Jr."/>
            <person name="Ramstad K.M."/>
        </authorList>
    </citation>
    <scope>NUCLEOTIDE SEQUENCE [LARGE SCALE GENOMIC DNA]</scope>
    <source>
        <strain evidence="1">JAX WOST 10</strain>
    </source>
</reference>
<evidence type="ECO:0000313" key="2">
    <source>
        <dbReference type="Proteomes" id="UP001333110"/>
    </source>
</evidence>
<proteinExistence type="predicted"/>
<protein>
    <recommendedName>
        <fullName evidence="3">Rna-directed dna polymerase from mobile element jockey-like</fullName>
    </recommendedName>
</protein>
<dbReference type="AlphaFoldDB" id="A0AAN7NG47"/>
<dbReference type="Proteomes" id="UP001333110">
    <property type="component" value="Unassembled WGS sequence"/>
</dbReference>
<keyword evidence="2" id="KW-1185">Reference proteome</keyword>